<evidence type="ECO:0000313" key="4">
    <source>
        <dbReference type="Proteomes" id="UP000271889"/>
    </source>
</evidence>
<dbReference type="PANTHER" id="PTHR21593:SF36">
    <property type="entry name" value="DUF148 DOMAIN-CONTAINING PROTEIN-RELATED"/>
    <property type="match status" value="1"/>
</dbReference>
<organism evidence="3 4">
    <name type="scientific">Cylicostephanus goldi</name>
    <name type="common">Nematode worm</name>
    <dbReference type="NCBI Taxonomy" id="71465"/>
    <lineage>
        <taxon>Eukaryota</taxon>
        <taxon>Metazoa</taxon>
        <taxon>Ecdysozoa</taxon>
        <taxon>Nematoda</taxon>
        <taxon>Chromadorea</taxon>
        <taxon>Rhabditida</taxon>
        <taxon>Rhabditina</taxon>
        <taxon>Rhabditomorpha</taxon>
        <taxon>Strongyloidea</taxon>
        <taxon>Strongylidae</taxon>
        <taxon>Cylicostephanus</taxon>
    </lineage>
</organism>
<dbReference type="OrthoDB" id="5875392at2759"/>
<dbReference type="PANTHER" id="PTHR21593">
    <property type="entry name" value="PRION-LIKE- Q/N-RICH -DOMAIN-BEARING PROTEIN PROTEIN"/>
    <property type="match status" value="1"/>
</dbReference>
<dbReference type="InterPro" id="IPR003677">
    <property type="entry name" value="ANIS5_cation-bd"/>
</dbReference>
<feature type="compositionally biased region" description="Basic and acidic residues" evidence="1">
    <location>
        <begin position="182"/>
        <end position="206"/>
    </location>
</feature>
<dbReference type="EMBL" id="UYRV01018395">
    <property type="protein sequence ID" value="VDK64634.1"/>
    <property type="molecule type" value="Genomic_DNA"/>
</dbReference>
<dbReference type="InterPro" id="IPR052823">
    <property type="entry name" value="SXP/RAL-2_related"/>
</dbReference>
<feature type="region of interest" description="Disordered" evidence="1">
    <location>
        <begin position="159"/>
        <end position="219"/>
    </location>
</feature>
<reference evidence="3 4" key="1">
    <citation type="submission" date="2018-11" db="EMBL/GenBank/DDBJ databases">
        <authorList>
            <consortium name="Pathogen Informatics"/>
        </authorList>
    </citation>
    <scope>NUCLEOTIDE SEQUENCE [LARGE SCALE GENOMIC DNA]</scope>
</reference>
<gene>
    <name evidence="3" type="ORF">CGOC_LOCUS5895</name>
</gene>
<keyword evidence="4" id="KW-1185">Reference proteome</keyword>
<sequence length="219" mass="24789">MAIACARRNRRRGGGLGFPIGPGPSGCLGGGRRGRNCRPSYLDGLSKAAEDEYFEIVRDRSLTFAAQKERVQAWSQKYNITEKVEQFNRDTEMLKQEAKNNVTMLVSTLSGSLQNILQLVENDQQTPEQLNEGMRKVVDENPEAYRFLKFAFRQFMRRPGEADGRGRQRGRGGWAGSTLKNLGDREESERTWRLDDLNHENEKNSENLEGDSADLESAD</sequence>
<name>A0A3P6TD07_CYLGO</name>
<evidence type="ECO:0000313" key="3">
    <source>
        <dbReference type="EMBL" id="VDK64634.1"/>
    </source>
</evidence>
<dbReference type="Proteomes" id="UP000271889">
    <property type="component" value="Unassembled WGS sequence"/>
</dbReference>
<evidence type="ECO:0000259" key="2">
    <source>
        <dbReference type="Pfam" id="PF02520"/>
    </source>
</evidence>
<feature type="domain" description="SXP/RAL-2 family protein Ani s 5-like cation-binding" evidence="2">
    <location>
        <begin position="49"/>
        <end position="155"/>
    </location>
</feature>
<feature type="compositionally biased region" description="Acidic residues" evidence="1">
    <location>
        <begin position="208"/>
        <end position="219"/>
    </location>
</feature>
<proteinExistence type="predicted"/>
<dbReference type="Pfam" id="PF02520">
    <property type="entry name" value="ANIS5_cation-bd"/>
    <property type="match status" value="1"/>
</dbReference>
<accession>A0A3P6TD07</accession>
<evidence type="ECO:0000256" key="1">
    <source>
        <dbReference type="SAM" id="MobiDB-lite"/>
    </source>
</evidence>
<protein>
    <recommendedName>
        <fullName evidence="2">SXP/RAL-2 family protein Ani s 5-like cation-binding domain-containing protein</fullName>
    </recommendedName>
</protein>
<dbReference type="AlphaFoldDB" id="A0A3P6TD07"/>